<feature type="compositionally biased region" description="Low complexity" evidence="1">
    <location>
        <begin position="178"/>
        <end position="187"/>
    </location>
</feature>
<evidence type="ECO:0000313" key="2">
    <source>
        <dbReference type="EMBL" id="KAG0657293.1"/>
    </source>
</evidence>
<sequence>MQFAGGLTEQAVAATSLKRRERSPSPRPSKRRVPSCYSPQLYADAPPSLARGWSCDANGGGGDDTAASSSERSSPGPGLDWLRRTQELHLATPPLGGQHPLAETVSETLPAMDMDGDAMQAEGAEQHLASISDLDSHHSAAGHLYHPIPVAPHHAPPLHHHLAGSPRAQQEPPPSRPPSATSSGAALAQSQLGAASFGLAGPIDWSQQAASVLVSGAEDSAMVMDDSAADARKQSGGTGGGGGGWKVTMGYRADCIKCLQRVPGHYSHVVPT</sequence>
<evidence type="ECO:0000313" key="3">
    <source>
        <dbReference type="Proteomes" id="UP000777482"/>
    </source>
</evidence>
<dbReference type="AlphaFoldDB" id="A0A9P6VVY2"/>
<proteinExistence type="predicted"/>
<dbReference type="OrthoDB" id="2446291at2759"/>
<feature type="region of interest" description="Disordered" evidence="1">
    <location>
        <begin position="144"/>
        <end position="187"/>
    </location>
</feature>
<dbReference type="Proteomes" id="UP000777482">
    <property type="component" value="Unassembled WGS sequence"/>
</dbReference>
<organism evidence="2 3">
    <name type="scientific">Rhodotorula mucilaginosa</name>
    <name type="common">Yeast</name>
    <name type="synonym">Rhodotorula rubra</name>
    <dbReference type="NCBI Taxonomy" id="5537"/>
    <lineage>
        <taxon>Eukaryota</taxon>
        <taxon>Fungi</taxon>
        <taxon>Dikarya</taxon>
        <taxon>Basidiomycota</taxon>
        <taxon>Pucciniomycotina</taxon>
        <taxon>Microbotryomycetes</taxon>
        <taxon>Sporidiobolales</taxon>
        <taxon>Sporidiobolaceae</taxon>
        <taxon>Rhodotorula</taxon>
    </lineage>
</organism>
<dbReference type="EMBL" id="PUHQ01000083">
    <property type="protein sequence ID" value="KAG0657293.1"/>
    <property type="molecule type" value="Genomic_DNA"/>
</dbReference>
<protein>
    <submittedName>
        <fullName evidence="2">Uncharacterized protein</fullName>
    </submittedName>
</protein>
<feature type="region of interest" description="Disordered" evidence="1">
    <location>
        <begin position="1"/>
        <end position="80"/>
    </location>
</feature>
<gene>
    <name evidence="2" type="ORF">C6P46_006577</name>
</gene>
<accession>A0A9P6VVY2</accession>
<evidence type="ECO:0000256" key="1">
    <source>
        <dbReference type="SAM" id="MobiDB-lite"/>
    </source>
</evidence>
<keyword evidence="3" id="KW-1185">Reference proteome</keyword>
<reference evidence="2 3" key="1">
    <citation type="submission" date="2020-11" db="EMBL/GenBank/DDBJ databases">
        <title>Kefir isolates.</title>
        <authorList>
            <person name="Marcisauskas S."/>
            <person name="Kim Y."/>
            <person name="Blasche S."/>
        </authorList>
    </citation>
    <scope>NUCLEOTIDE SEQUENCE [LARGE SCALE GENOMIC DNA]</scope>
    <source>
        <strain evidence="2 3">KR</strain>
    </source>
</reference>
<comment type="caution">
    <text evidence="2">The sequence shown here is derived from an EMBL/GenBank/DDBJ whole genome shotgun (WGS) entry which is preliminary data.</text>
</comment>
<name>A0A9P6VVY2_RHOMI</name>